<dbReference type="Pfam" id="PF13537">
    <property type="entry name" value="GATase_7"/>
    <property type="match status" value="1"/>
</dbReference>
<feature type="binding site" evidence="9">
    <location>
        <position position="94"/>
    </location>
    <ligand>
        <name>L-glutamine</name>
        <dbReference type="ChEBI" id="CHEBI:58359"/>
    </ligand>
</feature>
<dbReference type="SUPFAM" id="SSF52402">
    <property type="entry name" value="Adenine nucleotide alpha hydrolases-like"/>
    <property type="match status" value="1"/>
</dbReference>
<organism evidence="12 13">
    <name type="scientific">Candidatus Magasanikbacteria bacterium RIFCSPLOWO2_01_FULL_40_15</name>
    <dbReference type="NCBI Taxonomy" id="1798686"/>
    <lineage>
        <taxon>Bacteria</taxon>
        <taxon>Candidatus Magasanikiibacteriota</taxon>
    </lineage>
</organism>
<dbReference type="CDD" id="cd00712">
    <property type="entry name" value="AsnB"/>
    <property type="match status" value="1"/>
</dbReference>
<evidence type="ECO:0000256" key="2">
    <source>
        <dbReference type="ARBA" id="ARBA00005752"/>
    </source>
</evidence>
<feature type="binding site" evidence="9">
    <location>
        <position position="283"/>
    </location>
    <ligand>
        <name>ATP</name>
        <dbReference type="ChEBI" id="CHEBI:30616"/>
    </ligand>
</feature>
<dbReference type="PANTHER" id="PTHR43284:SF1">
    <property type="entry name" value="ASPARAGINE SYNTHETASE"/>
    <property type="match status" value="1"/>
</dbReference>
<keyword evidence="8" id="KW-0028">Amino-acid biosynthesis</keyword>
<dbReference type="EMBL" id="MFQH01000009">
    <property type="protein sequence ID" value="OGH78485.1"/>
    <property type="molecule type" value="Genomic_DNA"/>
</dbReference>
<reference evidence="12 13" key="1">
    <citation type="journal article" date="2016" name="Nat. Commun.">
        <title>Thousands of microbial genomes shed light on interconnected biogeochemical processes in an aquifer system.</title>
        <authorList>
            <person name="Anantharaman K."/>
            <person name="Brown C.T."/>
            <person name="Hug L.A."/>
            <person name="Sharon I."/>
            <person name="Castelle C.J."/>
            <person name="Probst A.J."/>
            <person name="Thomas B.C."/>
            <person name="Singh A."/>
            <person name="Wilkins M.J."/>
            <person name="Karaoz U."/>
            <person name="Brodie E.L."/>
            <person name="Williams K.H."/>
            <person name="Hubbard S.S."/>
            <person name="Banfield J.F."/>
        </authorList>
    </citation>
    <scope>NUCLEOTIDE SEQUENCE [LARGE SCALE GENOMIC DNA]</scope>
</reference>
<dbReference type="InterPro" id="IPR033738">
    <property type="entry name" value="AsnB_N"/>
</dbReference>
<evidence type="ECO:0000313" key="13">
    <source>
        <dbReference type="Proteomes" id="UP000177040"/>
    </source>
</evidence>
<dbReference type="InterPro" id="IPR017932">
    <property type="entry name" value="GATase_2_dom"/>
</dbReference>
<dbReference type="EC" id="6.3.5.4" evidence="3"/>
<dbReference type="InterPro" id="IPR014729">
    <property type="entry name" value="Rossmann-like_a/b/a_fold"/>
</dbReference>
<comment type="caution">
    <text evidence="12">The sequence shown here is derived from an EMBL/GenBank/DDBJ whole genome shotgun (WGS) entry which is preliminary data.</text>
</comment>
<comment type="pathway">
    <text evidence="1">Amino-acid biosynthesis; L-asparagine biosynthesis; L-asparagine from L-aspartate (L-Gln route): step 1/1.</text>
</comment>
<evidence type="ECO:0000256" key="7">
    <source>
        <dbReference type="ARBA" id="ARBA00048741"/>
    </source>
</evidence>
<dbReference type="InterPro" id="IPR029055">
    <property type="entry name" value="Ntn_hydrolases_N"/>
</dbReference>
<keyword evidence="4 9" id="KW-0547">Nucleotide-binding</keyword>
<gene>
    <name evidence="12" type="ORF">A2983_03140</name>
</gene>
<comment type="catalytic activity">
    <reaction evidence="7">
        <text>L-aspartate + L-glutamine + ATP + H2O = L-asparagine + L-glutamate + AMP + diphosphate + H(+)</text>
        <dbReference type="Rhea" id="RHEA:12228"/>
        <dbReference type="ChEBI" id="CHEBI:15377"/>
        <dbReference type="ChEBI" id="CHEBI:15378"/>
        <dbReference type="ChEBI" id="CHEBI:29985"/>
        <dbReference type="ChEBI" id="CHEBI:29991"/>
        <dbReference type="ChEBI" id="CHEBI:30616"/>
        <dbReference type="ChEBI" id="CHEBI:33019"/>
        <dbReference type="ChEBI" id="CHEBI:58048"/>
        <dbReference type="ChEBI" id="CHEBI:58359"/>
        <dbReference type="ChEBI" id="CHEBI:456215"/>
        <dbReference type="EC" id="6.3.5.4"/>
    </reaction>
</comment>
<evidence type="ECO:0000259" key="11">
    <source>
        <dbReference type="PROSITE" id="PS51278"/>
    </source>
</evidence>
<dbReference type="PANTHER" id="PTHR43284">
    <property type="entry name" value="ASPARAGINE SYNTHETASE (GLUTAMINE-HYDROLYZING)"/>
    <property type="match status" value="1"/>
</dbReference>
<name>A0A1F6N3B5_9BACT</name>
<sequence length="594" mass="69325">MCGVNGFNFRDENLVQKMDQVTAHRGPDQSAFWCDEKISLGHNRLAIIDLSPRGVQPMWDAAHEVVIVFNGEIYNYQELRSELEVEYQFNSQSDTEVILNAYKKYGAECLNKFNGIFAFAIWDTRTEELFLTRDRMGVKPLYYFFDGARFIFSSEIKGILEHVVSREVDRQAFNLFFQLLYVPEPLTMFKNILKLPAAHYAILKENKLEIKKYWDSAPDFLPCPKKSYQQTVAEIRETFRDSVKHQLISDRPVGIFLSGGLDSTAVLGAAVEFHSGPIKTFSVGFKDSIDPKKFNADFDLARQTAAYYKTDHHELLVGPNDIWNEIEQIVWHLDEPNFNPTAGAIYLLSKYAKQSVAVVLGGDGADELFGGYPRYYYSRLMGLFLFDEKRVLRFLAQKSDHLEKIISANIYHPTQAAENLQQRYFINAKNRPCDFENYFMRIDREGWLADESLLRSDKMTMANGVEARVPILDYRLVKLSETIPVKWKFNLWQNPKNFQGKKIWKEAIKSYLPEHVLNQQKRGWFTPMAKWLRGELRAPVYEILQQAKQNITHFNPEGIEEMWQKHLTGQVYNLNSIWAIVMWQLWYNKFFKKM</sequence>
<dbReference type="Gene3D" id="3.40.50.620">
    <property type="entry name" value="HUPs"/>
    <property type="match status" value="1"/>
</dbReference>
<evidence type="ECO:0000256" key="10">
    <source>
        <dbReference type="PIRSR" id="PIRSR001589-3"/>
    </source>
</evidence>
<dbReference type="Gene3D" id="3.60.20.10">
    <property type="entry name" value="Glutamine Phosphoribosylpyrophosphate, subunit 1, domain 1"/>
    <property type="match status" value="1"/>
</dbReference>
<keyword evidence="8" id="KW-0061">Asparagine biosynthesis</keyword>
<dbReference type="GO" id="GO:0005524">
    <property type="term" value="F:ATP binding"/>
    <property type="evidence" value="ECO:0007669"/>
    <property type="project" value="UniProtKB-KW"/>
</dbReference>
<dbReference type="SUPFAM" id="SSF56235">
    <property type="entry name" value="N-terminal nucleophile aminohydrolases (Ntn hydrolases)"/>
    <property type="match status" value="1"/>
</dbReference>
<dbReference type="Proteomes" id="UP000177040">
    <property type="component" value="Unassembled WGS sequence"/>
</dbReference>
<evidence type="ECO:0000256" key="5">
    <source>
        <dbReference type="ARBA" id="ARBA00022840"/>
    </source>
</evidence>
<dbReference type="Pfam" id="PF00733">
    <property type="entry name" value="Asn_synthase"/>
    <property type="match status" value="1"/>
</dbReference>
<dbReference type="AlphaFoldDB" id="A0A1F6N3B5"/>
<feature type="domain" description="Glutamine amidotransferase type-2" evidence="11">
    <location>
        <begin position="2"/>
        <end position="206"/>
    </location>
</feature>
<evidence type="ECO:0000256" key="6">
    <source>
        <dbReference type="ARBA" id="ARBA00022962"/>
    </source>
</evidence>
<dbReference type="CDD" id="cd01991">
    <property type="entry name" value="Asn_synthase_B_C"/>
    <property type="match status" value="1"/>
</dbReference>
<feature type="active site" description="For GATase activity" evidence="8">
    <location>
        <position position="2"/>
    </location>
</feature>
<dbReference type="InterPro" id="IPR001962">
    <property type="entry name" value="Asn_synthase"/>
</dbReference>
<dbReference type="PROSITE" id="PS51278">
    <property type="entry name" value="GATASE_TYPE_2"/>
    <property type="match status" value="1"/>
</dbReference>
<dbReference type="PIRSF" id="PIRSF001589">
    <property type="entry name" value="Asn_synthetase_glu-h"/>
    <property type="match status" value="1"/>
</dbReference>
<keyword evidence="5 9" id="KW-0067">ATP-binding</keyword>
<dbReference type="GO" id="GO:0006529">
    <property type="term" value="P:asparagine biosynthetic process"/>
    <property type="evidence" value="ECO:0007669"/>
    <property type="project" value="UniProtKB-KW"/>
</dbReference>
<comment type="similarity">
    <text evidence="2">Belongs to the asparagine synthetase family.</text>
</comment>
<accession>A0A1F6N3B5</accession>
<dbReference type="NCBIfam" id="TIGR01536">
    <property type="entry name" value="asn_synth_AEB"/>
    <property type="match status" value="1"/>
</dbReference>
<protein>
    <recommendedName>
        <fullName evidence="3">asparagine synthase (glutamine-hydrolyzing)</fullName>
        <ecNumber evidence="3">6.3.5.4</ecNumber>
    </recommendedName>
</protein>
<feature type="site" description="Important for beta-aspartyl-AMP intermediate formation" evidence="10">
    <location>
        <position position="363"/>
    </location>
</feature>
<evidence type="ECO:0000256" key="3">
    <source>
        <dbReference type="ARBA" id="ARBA00012737"/>
    </source>
</evidence>
<dbReference type="InterPro" id="IPR051786">
    <property type="entry name" value="ASN_synthetase/amidase"/>
</dbReference>
<evidence type="ECO:0000313" key="12">
    <source>
        <dbReference type="EMBL" id="OGH78485.1"/>
    </source>
</evidence>
<dbReference type="InterPro" id="IPR006426">
    <property type="entry name" value="Asn_synth_AEB"/>
</dbReference>
<proteinExistence type="inferred from homology"/>
<evidence type="ECO:0000256" key="9">
    <source>
        <dbReference type="PIRSR" id="PIRSR001589-2"/>
    </source>
</evidence>
<dbReference type="GO" id="GO:0005829">
    <property type="term" value="C:cytosol"/>
    <property type="evidence" value="ECO:0007669"/>
    <property type="project" value="TreeGrafter"/>
</dbReference>
<keyword evidence="6 8" id="KW-0315">Glutamine amidotransferase</keyword>
<dbReference type="GO" id="GO:0004066">
    <property type="term" value="F:asparagine synthase (glutamine-hydrolyzing) activity"/>
    <property type="evidence" value="ECO:0007669"/>
    <property type="project" value="UniProtKB-EC"/>
</dbReference>
<evidence type="ECO:0000256" key="4">
    <source>
        <dbReference type="ARBA" id="ARBA00022741"/>
    </source>
</evidence>
<evidence type="ECO:0000256" key="8">
    <source>
        <dbReference type="PIRSR" id="PIRSR001589-1"/>
    </source>
</evidence>
<evidence type="ECO:0000256" key="1">
    <source>
        <dbReference type="ARBA" id="ARBA00005187"/>
    </source>
</evidence>